<dbReference type="EC" id="2.8.1.7" evidence="3 8"/>
<accession>A0A3Q8CKE9</accession>
<evidence type="ECO:0000313" key="11">
    <source>
        <dbReference type="Proteomes" id="UP000314960"/>
    </source>
</evidence>
<comment type="catalytic activity">
    <reaction evidence="6 8">
        <text>(sulfur carrier)-H + L-cysteine = (sulfur carrier)-SH + L-alanine</text>
        <dbReference type="Rhea" id="RHEA:43892"/>
        <dbReference type="Rhea" id="RHEA-COMP:14737"/>
        <dbReference type="Rhea" id="RHEA-COMP:14739"/>
        <dbReference type="ChEBI" id="CHEBI:29917"/>
        <dbReference type="ChEBI" id="CHEBI:35235"/>
        <dbReference type="ChEBI" id="CHEBI:57972"/>
        <dbReference type="ChEBI" id="CHEBI:64428"/>
        <dbReference type="EC" id="2.8.1.7"/>
    </reaction>
</comment>
<evidence type="ECO:0000313" key="10">
    <source>
        <dbReference type="EMBL" id="AUJ29961.1"/>
    </source>
</evidence>
<organism evidence="10 11">
    <name type="scientific">Liquorilactobacillus hordei</name>
    <dbReference type="NCBI Taxonomy" id="468911"/>
    <lineage>
        <taxon>Bacteria</taxon>
        <taxon>Bacillati</taxon>
        <taxon>Bacillota</taxon>
        <taxon>Bacilli</taxon>
        <taxon>Lactobacillales</taxon>
        <taxon>Lactobacillaceae</taxon>
        <taxon>Liquorilactobacillus</taxon>
    </lineage>
</organism>
<dbReference type="AlphaFoldDB" id="A0A3Q8CKE9"/>
<dbReference type="InterPro" id="IPR016454">
    <property type="entry name" value="Cysteine_dSase"/>
</dbReference>
<feature type="domain" description="Aminotransferase class V" evidence="9">
    <location>
        <begin position="25"/>
        <end position="392"/>
    </location>
</feature>
<dbReference type="Gene3D" id="3.90.1150.10">
    <property type="entry name" value="Aspartate Aminotransferase, domain 1"/>
    <property type="match status" value="1"/>
</dbReference>
<protein>
    <recommendedName>
        <fullName evidence="3 8">Cysteine desulfurase</fullName>
        <ecNumber evidence="3 8">2.8.1.7</ecNumber>
    </recommendedName>
</protein>
<dbReference type="NCBIfam" id="TIGR01979">
    <property type="entry name" value="sufS"/>
    <property type="match status" value="1"/>
</dbReference>
<proteinExistence type="inferred from homology"/>
<dbReference type="Proteomes" id="UP000314960">
    <property type="component" value="Chromosome"/>
</dbReference>
<evidence type="ECO:0000256" key="7">
    <source>
        <dbReference type="RuleBase" id="RU004504"/>
    </source>
</evidence>
<dbReference type="RefSeq" id="WP_141053779.1">
    <property type="nucleotide sequence ID" value="NZ_CP018176.1"/>
</dbReference>
<dbReference type="InterPro" id="IPR000192">
    <property type="entry name" value="Aminotrans_V_dom"/>
</dbReference>
<dbReference type="GO" id="GO:0030170">
    <property type="term" value="F:pyridoxal phosphate binding"/>
    <property type="evidence" value="ECO:0007669"/>
    <property type="project" value="UniProtKB-UniRule"/>
</dbReference>
<dbReference type="InterPro" id="IPR010970">
    <property type="entry name" value="Cys_dSase_SufS"/>
</dbReference>
<comment type="cofactor">
    <cofactor evidence="1 7">
        <name>pyridoxal 5'-phosphate</name>
        <dbReference type="ChEBI" id="CHEBI:597326"/>
    </cofactor>
</comment>
<dbReference type="CDD" id="cd06453">
    <property type="entry name" value="SufS_like"/>
    <property type="match status" value="1"/>
</dbReference>
<dbReference type="InterPro" id="IPR015421">
    <property type="entry name" value="PyrdxlP-dep_Trfase_major"/>
</dbReference>
<dbReference type="GO" id="GO:0031071">
    <property type="term" value="F:cysteine desulfurase activity"/>
    <property type="evidence" value="ECO:0007669"/>
    <property type="project" value="UniProtKB-UniRule"/>
</dbReference>
<comment type="similarity">
    <text evidence="2 8">Belongs to the class-V pyridoxal-phosphate-dependent aminotransferase family. Csd subfamily.</text>
</comment>
<name>A0A3Q8CKE9_9LACO</name>
<dbReference type="PIRSF" id="PIRSF005572">
    <property type="entry name" value="NifS"/>
    <property type="match status" value="1"/>
</dbReference>
<dbReference type="PROSITE" id="PS00595">
    <property type="entry name" value="AA_TRANSFER_CLASS_5"/>
    <property type="match status" value="1"/>
</dbReference>
<dbReference type="GO" id="GO:0006534">
    <property type="term" value="P:cysteine metabolic process"/>
    <property type="evidence" value="ECO:0007669"/>
    <property type="project" value="UniProtKB-UniRule"/>
</dbReference>
<evidence type="ECO:0000256" key="4">
    <source>
        <dbReference type="ARBA" id="ARBA00022679"/>
    </source>
</evidence>
<dbReference type="Gene3D" id="3.40.640.10">
    <property type="entry name" value="Type I PLP-dependent aspartate aminotransferase-like (Major domain)"/>
    <property type="match status" value="1"/>
</dbReference>
<dbReference type="InterPro" id="IPR015424">
    <property type="entry name" value="PyrdxlP-dep_Trfase"/>
</dbReference>
<reference evidence="10 11" key="1">
    <citation type="submission" date="2016-11" db="EMBL/GenBank/DDBJ databases">
        <title>Interaction between Lactobacillus species and yeast in water kefir.</title>
        <authorList>
            <person name="Behr J."/>
            <person name="Xu D."/>
            <person name="Vogel R.F."/>
        </authorList>
    </citation>
    <scope>NUCLEOTIDE SEQUENCE [LARGE SCALE GENOMIC DNA]</scope>
    <source>
        <strain evidence="10 11">TMW 1.1822</strain>
    </source>
</reference>
<evidence type="ECO:0000256" key="2">
    <source>
        <dbReference type="ARBA" id="ARBA00010447"/>
    </source>
</evidence>
<dbReference type="Pfam" id="PF00266">
    <property type="entry name" value="Aminotran_5"/>
    <property type="match status" value="1"/>
</dbReference>
<evidence type="ECO:0000259" key="9">
    <source>
        <dbReference type="Pfam" id="PF00266"/>
    </source>
</evidence>
<comment type="function">
    <text evidence="8">Catalyzes the removal of elemental sulfur and selenium atoms from L-cysteine, L-cystine, L-selenocysteine, and L-selenocystine to produce L-alanine.</text>
</comment>
<keyword evidence="5 8" id="KW-0663">Pyridoxal phosphate</keyword>
<evidence type="ECO:0000256" key="5">
    <source>
        <dbReference type="ARBA" id="ARBA00022898"/>
    </source>
</evidence>
<dbReference type="InterPro" id="IPR020578">
    <property type="entry name" value="Aminotrans_V_PyrdxlP_BS"/>
</dbReference>
<keyword evidence="4 8" id="KW-0808">Transferase</keyword>
<dbReference type="InterPro" id="IPR015422">
    <property type="entry name" value="PyrdxlP-dep_Trfase_small"/>
</dbReference>
<evidence type="ECO:0000256" key="1">
    <source>
        <dbReference type="ARBA" id="ARBA00001933"/>
    </source>
</evidence>
<dbReference type="EMBL" id="CP018176">
    <property type="protein sequence ID" value="AUJ29961.1"/>
    <property type="molecule type" value="Genomic_DNA"/>
</dbReference>
<dbReference type="SUPFAM" id="SSF53383">
    <property type="entry name" value="PLP-dependent transferases"/>
    <property type="match status" value="1"/>
</dbReference>
<sequence>MVKQMNDLIKDFPILNQKVNDEQLVYLDNAATTQKPRAVVDAVTNYYYHDNANVHRGVHTLAERATAKFEGVRKKVAHFINAPSEQEIIYTKGTTEALNWVAASYGRSFVKPGDEIVISYMEHHSNLVPWQVLAKKNGATLKYIDLLPDGQLDVASAEKKITDKTAIVSLAHASNVLGVVNPIAEIAEIAHKHGAIMVVDGAQSTPHMKIDVQALGIDFFAFSGHKLMAPTGIGILWGKSELLEQMPPLEFGGEMIDWVQLQETTFKQSPWKFEGGTQNIAGIVGLGAAIDYLENIGMKQIESYEKSLIASVLPELVKIDGLEIYGPLDPAKRTGIISFNLKGLHPHDVATALDMEGIAVRAGHHCAQPLMEYLNVAATARASFYLYNTVEDGHRLVEAIKATKEFFRNGIV</sequence>
<evidence type="ECO:0000256" key="8">
    <source>
        <dbReference type="RuleBase" id="RU004506"/>
    </source>
</evidence>
<gene>
    <name evidence="10" type="ORF">BSQ49_06975</name>
</gene>
<evidence type="ECO:0000256" key="3">
    <source>
        <dbReference type="ARBA" id="ARBA00012239"/>
    </source>
</evidence>
<dbReference type="KEGG" id="lhw:BSQ49_06975"/>
<dbReference type="PANTHER" id="PTHR43586">
    <property type="entry name" value="CYSTEINE DESULFURASE"/>
    <property type="match status" value="1"/>
</dbReference>
<dbReference type="PANTHER" id="PTHR43586:SF8">
    <property type="entry name" value="CYSTEINE DESULFURASE 1, CHLOROPLASTIC"/>
    <property type="match status" value="1"/>
</dbReference>
<evidence type="ECO:0000256" key="6">
    <source>
        <dbReference type="ARBA" id="ARBA00050776"/>
    </source>
</evidence>